<dbReference type="Pfam" id="PF03473">
    <property type="entry name" value="MOSC"/>
    <property type="match status" value="1"/>
</dbReference>
<dbReference type="Proteomes" id="UP000319298">
    <property type="component" value="Chromosome"/>
</dbReference>
<name>A0A2U8QDN6_9BRAD</name>
<evidence type="ECO:0000313" key="4">
    <source>
        <dbReference type="Proteomes" id="UP000319298"/>
    </source>
</evidence>
<dbReference type="EMBL" id="CP041090">
    <property type="protein sequence ID" value="QDF38868.1"/>
    <property type="molecule type" value="Genomic_DNA"/>
</dbReference>
<sequence length="174" mass="19100">MLDTTIGAGSAQGATQLGWTGVVRFLHFTPRAFLPMRAAEAIALVAGRGIEGDRYMIGNEEGFYSHKPEEGRQVTLFELETLVALKRDAGIELGPEEHRRNVTVEGVPLNHLVGRRFWLGETLLEATRLSVPCRHIEEITGKAIFDPLINRSGLNCRILQGGIVRVGDTVRNAA</sequence>
<dbReference type="RefSeq" id="WP_094972098.1">
    <property type="nucleotide sequence ID" value="NZ_CP029427.2"/>
</dbReference>
<evidence type="ECO:0000313" key="2">
    <source>
        <dbReference type="EMBL" id="QDF38868.1"/>
    </source>
</evidence>
<dbReference type="EMBL" id="CP050066">
    <property type="protein sequence ID" value="QIP09054.1"/>
    <property type="molecule type" value="Genomic_DNA"/>
</dbReference>
<dbReference type="PANTHER" id="PTHR36930">
    <property type="entry name" value="METAL-SULFUR CLUSTER BIOSYNTHESIS PROTEINS YUAD-RELATED"/>
    <property type="match status" value="1"/>
</dbReference>
<reference evidence="3" key="3">
    <citation type="submission" date="2024-02" db="EMBL/GenBank/DDBJ databases">
        <authorList>
            <person name="Bromfield E.S.P."/>
            <person name="Cloutier S."/>
            <person name="Nguyen H.D.T."/>
        </authorList>
    </citation>
    <scope>NUCLEOTIDE SEQUENCE</scope>
    <source>
        <strain evidence="3">101S1MB</strain>
        <strain evidence="2">65S1MB</strain>
    </source>
</reference>
<protein>
    <submittedName>
        <fullName evidence="3">MOSC domain-containing protein</fullName>
    </submittedName>
</protein>
<proteinExistence type="predicted"/>
<dbReference type="GO" id="GO:0030170">
    <property type="term" value="F:pyridoxal phosphate binding"/>
    <property type="evidence" value="ECO:0007669"/>
    <property type="project" value="InterPro"/>
</dbReference>
<gene>
    <name evidence="2" type="ORF">FJN17_15635</name>
    <name evidence="3" type="ORF">HAV00_23575</name>
</gene>
<dbReference type="KEGG" id="bsym:CIT39_18980"/>
<dbReference type="PANTHER" id="PTHR36930:SF1">
    <property type="entry name" value="MOSC DOMAIN-CONTAINING PROTEIN"/>
    <property type="match status" value="1"/>
</dbReference>
<dbReference type="PROSITE" id="PS51340">
    <property type="entry name" value="MOSC"/>
    <property type="match status" value="1"/>
</dbReference>
<dbReference type="InterPro" id="IPR052716">
    <property type="entry name" value="MOSC_domain"/>
</dbReference>
<evidence type="ECO:0000259" key="1">
    <source>
        <dbReference type="PROSITE" id="PS51340"/>
    </source>
</evidence>
<dbReference type="InterPro" id="IPR011037">
    <property type="entry name" value="Pyrv_Knase-like_insert_dom_sf"/>
</dbReference>
<dbReference type="GO" id="GO:0030151">
    <property type="term" value="F:molybdenum ion binding"/>
    <property type="evidence" value="ECO:0007669"/>
    <property type="project" value="InterPro"/>
</dbReference>
<evidence type="ECO:0000313" key="5">
    <source>
        <dbReference type="Proteomes" id="UP000500895"/>
    </source>
</evidence>
<dbReference type="AlphaFoldDB" id="A0A2U8QDN6"/>
<accession>A0A2U8QDN6</accession>
<dbReference type="GO" id="GO:0003824">
    <property type="term" value="F:catalytic activity"/>
    <property type="evidence" value="ECO:0007669"/>
    <property type="project" value="InterPro"/>
</dbReference>
<evidence type="ECO:0000313" key="3">
    <source>
        <dbReference type="EMBL" id="QIP09054.1"/>
    </source>
</evidence>
<organism evidence="3 5">
    <name type="scientific">Bradyrhizobium symbiodeficiens</name>
    <dbReference type="NCBI Taxonomy" id="1404367"/>
    <lineage>
        <taxon>Bacteria</taxon>
        <taxon>Pseudomonadati</taxon>
        <taxon>Pseudomonadota</taxon>
        <taxon>Alphaproteobacteria</taxon>
        <taxon>Hyphomicrobiales</taxon>
        <taxon>Nitrobacteraceae</taxon>
        <taxon>Bradyrhizobium</taxon>
    </lineage>
</organism>
<reference evidence="4 5" key="2">
    <citation type="journal article" date="2020" name="Int. J. Syst. Evol. Microbiol.">
        <title>Description and complete genome sequences of Bradyrhizobium symbiodeficiens sp. nov., a non-symbiotic bacterium associated with legumes native to Canada.</title>
        <authorList>
            <person name="Bromfield E.S.P."/>
            <person name="Cloutier S."/>
            <person name="Nguyen H.D.T."/>
        </authorList>
    </citation>
    <scope>NUCLEOTIDE SEQUENCE [LARGE SCALE GENOMIC DNA]</scope>
    <source>
        <strain evidence="3 5">101S1MB</strain>
        <strain evidence="2 4">65S1MB</strain>
    </source>
</reference>
<dbReference type="Gene3D" id="2.40.33.20">
    <property type="entry name" value="PK beta-barrel domain-like"/>
    <property type="match status" value="1"/>
</dbReference>
<dbReference type="InterPro" id="IPR005302">
    <property type="entry name" value="MoCF_Sase_C"/>
</dbReference>
<keyword evidence="4" id="KW-1185">Reference proteome</keyword>
<feature type="domain" description="MOSC" evidence="1">
    <location>
        <begin position="37"/>
        <end position="173"/>
    </location>
</feature>
<dbReference type="Proteomes" id="UP000500895">
    <property type="component" value="Chromosome"/>
</dbReference>
<reference evidence="4" key="1">
    <citation type="submission" date="2019-06" db="EMBL/GenBank/DDBJ databases">
        <title>Whole-Genome Sequence of Bradyrhizobium sp. 3 Strain 65S1MB.</title>
        <authorList>
            <person name="Bromfield E.S.P."/>
            <person name="Cloutier S."/>
            <person name="Nguyen H.D.T."/>
        </authorList>
    </citation>
    <scope>NUCLEOTIDE SEQUENCE [LARGE SCALE GENOMIC DNA]</scope>
    <source>
        <strain evidence="4">65S1MB</strain>
    </source>
</reference>
<dbReference type="SUPFAM" id="SSF50800">
    <property type="entry name" value="PK beta-barrel domain-like"/>
    <property type="match status" value="1"/>
</dbReference>